<dbReference type="InterPro" id="IPR007867">
    <property type="entry name" value="GMC_OxRtase_C"/>
</dbReference>
<organism evidence="8 9">
    <name type="scientific">Sphingomonas bisphenolicum</name>
    <dbReference type="NCBI Taxonomy" id="296544"/>
    <lineage>
        <taxon>Bacteria</taxon>
        <taxon>Pseudomonadati</taxon>
        <taxon>Pseudomonadota</taxon>
        <taxon>Alphaproteobacteria</taxon>
        <taxon>Sphingomonadales</taxon>
        <taxon>Sphingomonadaceae</taxon>
        <taxon>Sphingomonas</taxon>
    </lineage>
</organism>
<keyword evidence="4 5" id="KW-0274">FAD</keyword>
<accession>A0ABN5WFE5</accession>
<evidence type="ECO:0000256" key="1">
    <source>
        <dbReference type="ARBA" id="ARBA00001974"/>
    </source>
</evidence>
<dbReference type="PROSITE" id="PS00624">
    <property type="entry name" value="GMC_OXRED_2"/>
    <property type="match status" value="1"/>
</dbReference>
<evidence type="ECO:0000259" key="6">
    <source>
        <dbReference type="PROSITE" id="PS00623"/>
    </source>
</evidence>
<dbReference type="InterPro" id="IPR012132">
    <property type="entry name" value="GMC_OxRdtase"/>
</dbReference>
<sequence length="539" mass="58345">MTTDNFDFIIIGAGSAGGVLANRLSEDPRNRVLVLEAGSAPKGMSFDMPVAWLGTAFTPGNTWGHLTEPEPYANNRRIDVMHGRKLGGGSSINGMMYIRGHRYDYDSWQIPGWSYADVLPYFCKCESNWRGASPYHGDRGPIGVSAIPKKPSLYPHFVRGAQELGYDQTDDFNGPRQEGFSLPDFAIRDGRRSGSAREYIEPARGRSNLTIQADAQVTRIVIRDGRAVGVEYRLGHEPRTAISAREIILSAGALNSPHLLLLSGIGPAEGLRTAGIEVVHDLPGVGQNLQEHPIFLQTYHASRPVTFENELRIDRLMVQTLRWKLLRTGPMAGMPLAVQGFIKSRSDLPAPDLQMQVTEASFEARPWFPMVKPGAGHQFTAGSLILRPESRGSVTVSDADPIAAPRIALNLLSTELDRALARTAVRLTRSLFETSAMRAIAGDEIMPGVSVQSDAELDAYIASIVSCGQHQTSSCAMGHGEMAVVDPELRVRGIAGLRVADCSVIPSAIGGNTNAPALMIGEKAADLVLGRSPLARHEV</sequence>
<dbReference type="SUPFAM" id="SSF54373">
    <property type="entry name" value="FAD-linked reductases, C-terminal domain"/>
    <property type="match status" value="1"/>
</dbReference>
<evidence type="ECO:0000256" key="3">
    <source>
        <dbReference type="ARBA" id="ARBA00022630"/>
    </source>
</evidence>
<dbReference type="PROSITE" id="PS00623">
    <property type="entry name" value="GMC_OXRED_1"/>
    <property type="match status" value="1"/>
</dbReference>
<feature type="domain" description="Glucose-methanol-choline oxidoreductase N-terminal" evidence="6">
    <location>
        <begin position="83"/>
        <end position="106"/>
    </location>
</feature>
<evidence type="ECO:0000313" key="8">
    <source>
        <dbReference type="EMBL" id="BBF69787.1"/>
    </source>
</evidence>
<evidence type="ECO:0000259" key="7">
    <source>
        <dbReference type="PROSITE" id="PS00624"/>
    </source>
</evidence>
<dbReference type="PIRSF" id="PIRSF000137">
    <property type="entry name" value="Alcohol_oxidase"/>
    <property type="match status" value="1"/>
</dbReference>
<protein>
    <submittedName>
        <fullName evidence="8">Choline dehydrogenase</fullName>
    </submittedName>
</protein>
<proteinExistence type="inferred from homology"/>
<evidence type="ECO:0000256" key="5">
    <source>
        <dbReference type="RuleBase" id="RU003968"/>
    </source>
</evidence>
<gene>
    <name evidence="8" type="ORF">SBA_ch1_19870</name>
</gene>
<dbReference type="Gene3D" id="3.30.560.10">
    <property type="entry name" value="Glucose Oxidase, domain 3"/>
    <property type="match status" value="1"/>
</dbReference>
<dbReference type="Pfam" id="PF00732">
    <property type="entry name" value="GMC_oxred_N"/>
    <property type="match status" value="1"/>
</dbReference>
<dbReference type="Pfam" id="PF05199">
    <property type="entry name" value="GMC_oxred_C"/>
    <property type="match status" value="1"/>
</dbReference>
<keyword evidence="3 5" id="KW-0285">Flavoprotein</keyword>
<reference evidence="8" key="1">
    <citation type="submission" date="2018-07" db="EMBL/GenBank/DDBJ databases">
        <title>Complete genome sequence of Sphingomonas bisphenolicum strain AO1, a bisphenol A degradative bacterium isolated from Japanese farm field.</title>
        <authorList>
            <person name="Murakami M."/>
            <person name="Koh M."/>
            <person name="Koba S."/>
            <person name="Matsumura Y."/>
        </authorList>
    </citation>
    <scope>NUCLEOTIDE SEQUENCE</scope>
    <source>
        <strain evidence="8">AO1</strain>
    </source>
</reference>
<dbReference type="Gene3D" id="3.50.50.60">
    <property type="entry name" value="FAD/NAD(P)-binding domain"/>
    <property type="match status" value="1"/>
</dbReference>
<dbReference type="InterPro" id="IPR000172">
    <property type="entry name" value="GMC_OxRdtase_N"/>
</dbReference>
<name>A0ABN5WFE5_9SPHN</name>
<dbReference type="InterPro" id="IPR036188">
    <property type="entry name" value="FAD/NAD-bd_sf"/>
</dbReference>
<evidence type="ECO:0000256" key="2">
    <source>
        <dbReference type="ARBA" id="ARBA00010790"/>
    </source>
</evidence>
<dbReference type="RefSeq" id="WP_261934307.1">
    <property type="nucleotide sequence ID" value="NZ_AP018817.1"/>
</dbReference>
<dbReference type="PANTHER" id="PTHR11552:SF147">
    <property type="entry name" value="CHOLINE DEHYDROGENASE, MITOCHONDRIAL"/>
    <property type="match status" value="1"/>
</dbReference>
<evidence type="ECO:0000313" key="9">
    <source>
        <dbReference type="Proteomes" id="UP001059971"/>
    </source>
</evidence>
<evidence type="ECO:0000256" key="4">
    <source>
        <dbReference type="ARBA" id="ARBA00022827"/>
    </source>
</evidence>
<feature type="domain" description="Glucose-methanol-choline oxidoreductase N-terminal" evidence="7">
    <location>
        <begin position="252"/>
        <end position="266"/>
    </location>
</feature>
<dbReference type="EMBL" id="AP018817">
    <property type="protein sequence ID" value="BBF69787.1"/>
    <property type="molecule type" value="Genomic_DNA"/>
</dbReference>
<dbReference type="SUPFAM" id="SSF51905">
    <property type="entry name" value="FAD/NAD(P)-binding domain"/>
    <property type="match status" value="1"/>
</dbReference>
<comment type="cofactor">
    <cofactor evidence="1">
        <name>FAD</name>
        <dbReference type="ChEBI" id="CHEBI:57692"/>
    </cofactor>
</comment>
<dbReference type="Proteomes" id="UP001059971">
    <property type="component" value="Chromosome 1"/>
</dbReference>
<dbReference type="PANTHER" id="PTHR11552">
    <property type="entry name" value="GLUCOSE-METHANOL-CHOLINE GMC OXIDOREDUCTASE"/>
    <property type="match status" value="1"/>
</dbReference>
<keyword evidence="9" id="KW-1185">Reference proteome</keyword>
<comment type="similarity">
    <text evidence="2 5">Belongs to the GMC oxidoreductase family.</text>
</comment>